<evidence type="ECO:0000313" key="4">
    <source>
        <dbReference type="EMBL" id="RQH02521.1"/>
    </source>
</evidence>
<evidence type="ECO:0000256" key="3">
    <source>
        <dbReference type="PIRSR" id="PIRSR603782-2"/>
    </source>
</evidence>
<dbReference type="SUPFAM" id="SSF52833">
    <property type="entry name" value="Thioredoxin-like"/>
    <property type="match status" value="1"/>
</dbReference>
<keyword evidence="2" id="KW-0186">Copper</keyword>
<dbReference type="GO" id="GO:0046872">
    <property type="term" value="F:metal ion binding"/>
    <property type="evidence" value="ECO:0007669"/>
    <property type="project" value="UniProtKB-KW"/>
</dbReference>
<dbReference type="PROSITE" id="PS51257">
    <property type="entry name" value="PROKAR_LIPOPROTEIN"/>
    <property type="match status" value="1"/>
</dbReference>
<accession>A0A3N6MWY6</accession>
<protein>
    <submittedName>
        <fullName evidence="4">SCO family protein</fullName>
    </submittedName>
</protein>
<feature type="binding site" evidence="2">
    <location>
        <position position="92"/>
    </location>
    <ligand>
        <name>Cu cation</name>
        <dbReference type="ChEBI" id="CHEBI:23378"/>
    </ligand>
</feature>
<dbReference type="Pfam" id="PF02630">
    <property type="entry name" value="SCO1-SenC"/>
    <property type="match status" value="1"/>
</dbReference>
<dbReference type="InterPro" id="IPR036249">
    <property type="entry name" value="Thioredoxin-like_sf"/>
</dbReference>
<dbReference type="CDD" id="cd02968">
    <property type="entry name" value="SCO"/>
    <property type="match status" value="1"/>
</dbReference>
<keyword evidence="5" id="KW-1185">Reference proteome</keyword>
<dbReference type="OrthoDB" id="27579at2157"/>
<evidence type="ECO:0000256" key="1">
    <source>
        <dbReference type="ARBA" id="ARBA00010996"/>
    </source>
</evidence>
<keyword evidence="3" id="KW-1015">Disulfide bond</keyword>
<dbReference type="PANTHER" id="PTHR12151:SF25">
    <property type="entry name" value="LINALOOL DEHYDRATASE_ISOMERASE DOMAIN-CONTAINING PROTEIN"/>
    <property type="match status" value="1"/>
</dbReference>
<dbReference type="InterPro" id="IPR003782">
    <property type="entry name" value="SCO1/SenC"/>
</dbReference>
<sequence>MNRRRILGAGATAGLTTIAGCLTGLIADDSPDHVVLEPPADEAQGDPSYPTYADQFPAFELSDSLAETTVAVDELDDCHLSTAFFASCPTECIPLMNALSTVQANSLEMGIDDVRFLAITFDPERDTAEALREHAEMMNVDLEATNWHYLRPANADEAVEIVDERLGVPFEREDLGGGDYDFHHVTVTFLVNPDGYVERSYRGEDPETDRLTADLETVDDLW</sequence>
<comment type="similarity">
    <text evidence="1">Belongs to the SCO1/2 family.</text>
</comment>
<gene>
    <name evidence="4" type="ORF">EA472_04255</name>
</gene>
<evidence type="ECO:0000313" key="5">
    <source>
        <dbReference type="Proteomes" id="UP000281431"/>
    </source>
</evidence>
<reference evidence="4 5" key="1">
    <citation type="submission" date="2018-10" db="EMBL/GenBank/DDBJ databases">
        <title>Natrarchaeobius chitinivorans gen. nov., sp. nov., and Natrarchaeobius haloalkaliphilus sp. nov., alkaliphilic, chitin-utilizing haloarchaea from hypersaline alkaline lakes.</title>
        <authorList>
            <person name="Sorokin D.Y."/>
            <person name="Elcheninov A.G."/>
            <person name="Kostrikina N.A."/>
            <person name="Bale N.J."/>
            <person name="Sinninghe Damste J.S."/>
            <person name="Khijniak T.V."/>
            <person name="Kublanov I.V."/>
            <person name="Toshchakov S.V."/>
        </authorList>
    </citation>
    <scope>NUCLEOTIDE SEQUENCE [LARGE SCALE GENOMIC DNA]</scope>
    <source>
        <strain evidence="4 5">AArcht7</strain>
    </source>
</reference>
<organism evidence="4 5">
    <name type="scientific">Natrarchaeobius chitinivorans</name>
    <dbReference type="NCBI Taxonomy" id="1679083"/>
    <lineage>
        <taxon>Archaea</taxon>
        <taxon>Methanobacteriati</taxon>
        <taxon>Methanobacteriota</taxon>
        <taxon>Stenosarchaea group</taxon>
        <taxon>Halobacteria</taxon>
        <taxon>Halobacteriales</taxon>
        <taxon>Natrialbaceae</taxon>
        <taxon>Natrarchaeobius</taxon>
    </lineage>
</organism>
<name>A0A3N6MWY6_NATCH</name>
<feature type="disulfide bond" description="Redox-active" evidence="3">
    <location>
        <begin position="88"/>
        <end position="92"/>
    </location>
</feature>
<dbReference type="PANTHER" id="PTHR12151">
    <property type="entry name" value="ELECTRON TRANSPORT PROTIN SCO1/SENC FAMILY MEMBER"/>
    <property type="match status" value="1"/>
</dbReference>
<feature type="binding site" evidence="2">
    <location>
        <position position="184"/>
    </location>
    <ligand>
        <name>Cu cation</name>
        <dbReference type="ChEBI" id="CHEBI:23378"/>
    </ligand>
</feature>
<dbReference type="AlphaFoldDB" id="A0A3N6MWY6"/>
<proteinExistence type="inferred from homology"/>
<dbReference type="Proteomes" id="UP000281431">
    <property type="component" value="Unassembled WGS sequence"/>
</dbReference>
<dbReference type="Gene3D" id="3.40.30.10">
    <property type="entry name" value="Glutaredoxin"/>
    <property type="match status" value="1"/>
</dbReference>
<dbReference type="EMBL" id="REFZ01000002">
    <property type="protein sequence ID" value="RQH02521.1"/>
    <property type="molecule type" value="Genomic_DNA"/>
</dbReference>
<feature type="binding site" evidence="2">
    <location>
        <position position="88"/>
    </location>
    <ligand>
        <name>Cu cation</name>
        <dbReference type="ChEBI" id="CHEBI:23378"/>
    </ligand>
</feature>
<keyword evidence="2" id="KW-0479">Metal-binding</keyword>
<evidence type="ECO:0000256" key="2">
    <source>
        <dbReference type="PIRSR" id="PIRSR603782-1"/>
    </source>
</evidence>
<comment type="caution">
    <text evidence="4">The sequence shown here is derived from an EMBL/GenBank/DDBJ whole genome shotgun (WGS) entry which is preliminary data.</text>
</comment>